<name>A0A6M5Z2U7_9BACT</name>
<organism evidence="1 2">
    <name type="scientific">Frigoriglobus tundricola</name>
    <dbReference type="NCBI Taxonomy" id="2774151"/>
    <lineage>
        <taxon>Bacteria</taxon>
        <taxon>Pseudomonadati</taxon>
        <taxon>Planctomycetota</taxon>
        <taxon>Planctomycetia</taxon>
        <taxon>Gemmatales</taxon>
        <taxon>Gemmataceae</taxon>
        <taxon>Frigoriglobus</taxon>
    </lineage>
</organism>
<dbReference type="KEGG" id="ftj:FTUN_8382"/>
<gene>
    <name evidence="1" type="ORF">FTUN_8382</name>
</gene>
<protein>
    <submittedName>
        <fullName evidence="1">Uncharacterized protein</fullName>
    </submittedName>
</protein>
<evidence type="ECO:0000313" key="1">
    <source>
        <dbReference type="EMBL" id="QJX00750.1"/>
    </source>
</evidence>
<sequence length="156" mass="17403">MQQQTGVPPIIMQQVQPAFMQPVMQSQHAWIMSPHILSPLVQVTQHPVAVISHLHMPIVMLQQHTIMPFIVQHMLHIPPAIMPHRFCIMVHAAGSSHEHVIFIPPAHFSTFIVQRGTITMFGAIGMAGVLIGMFPIPDIAARSIIIAEVMIRLRKA</sequence>
<keyword evidence="2" id="KW-1185">Reference proteome</keyword>
<evidence type="ECO:0000313" key="2">
    <source>
        <dbReference type="Proteomes" id="UP000503447"/>
    </source>
</evidence>
<dbReference type="Proteomes" id="UP000503447">
    <property type="component" value="Chromosome"/>
</dbReference>
<reference evidence="2" key="1">
    <citation type="submission" date="2020-05" db="EMBL/GenBank/DDBJ databases">
        <title>Frigoriglobus tundricola gen. nov., sp. nov., a psychrotolerant cellulolytic planctomycete of the family Gemmataceae with two divergent copies of 16S rRNA gene.</title>
        <authorList>
            <person name="Kulichevskaya I.S."/>
            <person name="Ivanova A.A."/>
            <person name="Naumoff D.G."/>
            <person name="Beletsky A.V."/>
            <person name="Rijpstra W.I.C."/>
            <person name="Sinninghe Damste J.S."/>
            <person name="Mardanov A.V."/>
            <person name="Ravin N.V."/>
            <person name="Dedysh S.N."/>
        </authorList>
    </citation>
    <scope>NUCLEOTIDE SEQUENCE [LARGE SCALE GENOMIC DNA]</scope>
    <source>
        <strain evidence="2">PL17</strain>
    </source>
</reference>
<proteinExistence type="predicted"/>
<dbReference type="AlphaFoldDB" id="A0A6M5Z2U7"/>
<accession>A0A6M5Z2U7</accession>
<dbReference type="EMBL" id="CP053452">
    <property type="protein sequence ID" value="QJX00750.1"/>
    <property type="molecule type" value="Genomic_DNA"/>
</dbReference>